<evidence type="ECO:0000313" key="1">
    <source>
        <dbReference type="EMBL" id="KAF5809101.1"/>
    </source>
</evidence>
<dbReference type="AlphaFoldDB" id="A0A251T7Q7"/>
<dbReference type="Gramene" id="mRNA:HanXRQr2_Chr04g0153181">
    <property type="protein sequence ID" value="mRNA:HanXRQr2_Chr04g0153181"/>
    <property type="gene ID" value="HanXRQr2_Chr04g0153181"/>
</dbReference>
<dbReference type="InParanoid" id="A0A251T7Q7"/>
<proteinExistence type="predicted"/>
<organism evidence="2 3">
    <name type="scientific">Helianthus annuus</name>
    <name type="common">Common sunflower</name>
    <dbReference type="NCBI Taxonomy" id="4232"/>
    <lineage>
        <taxon>Eukaryota</taxon>
        <taxon>Viridiplantae</taxon>
        <taxon>Streptophyta</taxon>
        <taxon>Embryophyta</taxon>
        <taxon>Tracheophyta</taxon>
        <taxon>Spermatophyta</taxon>
        <taxon>Magnoliopsida</taxon>
        <taxon>eudicotyledons</taxon>
        <taxon>Gunneridae</taxon>
        <taxon>Pentapetalae</taxon>
        <taxon>asterids</taxon>
        <taxon>campanulids</taxon>
        <taxon>Asterales</taxon>
        <taxon>Asteraceae</taxon>
        <taxon>Asteroideae</taxon>
        <taxon>Heliantheae alliance</taxon>
        <taxon>Heliantheae</taxon>
        <taxon>Helianthus</taxon>
    </lineage>
</organism>
<dbReference type="Proteomes" id="UP000215914">
    <property type="component" value="Chromosome 11"/>
</dbReference>
<name>A0A251T7Q7_HELAN</name>
<reference evidence="1 3" key="1">
    <citation type="journal article" date="2017" name="Nature">
        <title>The sunflower genome provides insights into oil metabolism, flowering and Asterid evolution.</title>
        <authorList>
            <person name="Badouin H."/>
            <person name="Gouzy J."/>
            <person name="Grassa C.J."/>
            <person name="Murat F."/>
            <person name="Staton S.E."/>
            <person name="Cottret L."/>
            <person name="Lelandais-Briere C."/>
            <person name="Owens G.L."/>
            <person name="Carrere S."/>
            <person name="Mayjonade B."/>
            <person name="Legrand L."/>
            <person name="Gill N."/>
            <person name="Kane N.C."/>
            <person name="Bowers J.E."/>
            <person name="Hubner S."/>
            <person name="Bellec A."/>
            <person name="Berard A."/>
            <person name="Berges H."/>
            <person name="Blanchet N."/>
            <person name="Boniface M.C."/>
            <person name="Brunel D."/>
            <person name="Catrice O."/>
            <person name="Chaidir N."/>
            <person name="Claudel C."/>
            <person name="Donnadieu C."/>
            <person name="Faraut T."/>
            <person name="Fievet G."/>
            <person name="Helmstetter N."/>
            <person name="King M."/>
            <person name="Knapp S.J."/>
            <person name="Lai Z."/>
            <person name="Le Paslier M.C."/>
            <person name="Lippi Y."/>
            <person name="Lorenzon L."/>
            <person name="Mandel J.R."/>
            <person name="Marage G."/>
            <person name="Marchand G."/>
            <person name="Marquand E."/>
            <person name="Bret-Mestries E."/>
            <person name="Morien E."/>
            <person name="Nambeesan S."/>
            <person name="Nguyen T."/>
            <person name="Pegot-Espagnet P."/>
            <person name="Pouilly N."/>
            <person name="Raftis F."/>
            <person name="Sallet E."/>
            <person name="Schiex T."/>
            <person name="Thomas J."/>
            <person name="Vandecasteele C."/>
            <person name="Vares D."/>
            <person name="Vear F."/>
            <person name="Vautrin S."/>
            <person name="Crespi M."/>
            <person name="Mangin B."/>
            <person name="Burke J.M."/>
            <person name="Salse J."/>
            <person name="Munos S."/>
            <person name="Vincourt P."/>
            <person name="Rieseberg L.H."/>
            <person name="Langlade N.B."/>
        </authorList>
    </citation>
    <scope>NUCLEOTIDE SEQUENCE [LARGE SCALE GENOMIC DNA]</scope>
    <source>
        <strain evidence="3">cv. SF193</strain>
        <tissue evidence="1">Leaves</tissue>
    </source>
</reference>
<reference evidence="2" key="2">
    <citation type="submission" date="2017-02" db="EMBL/GenBank/DDBJ databases">
        <title>Sunflower complete genome.</title>
        <authorList>
            <person name="Langlade N."/>
            <person name="Munos S."/>
        </authorList>
    </citation>
    <scope>NUCLEOTIDE SEQUENCE [LARGE SCALE GENOMIC DNA]</scope>
    <source>
        <tissue evidence="2">Leaves</tissue>
    </source>
</reference>
<protein>
    <submittedName>
        <fullName evidence="2">Uncharacterized protein</fullName>
    </submittedName>
</protein>
<sequence>METTWIGYEKLSSGDADLRVGSNCRLHGLEFPVISPHIETGKGTTPRTAMLTLFETQVVITTSQRVKFFGGWISHG</sequence>
<reference evidence="1" key="3">
    <citation type="submission" date="2020-06" db="EMBL/GenBank/DDBJ databases">
        <title>Helianthus annuus Genome sequencing and assembly Release 2.</title>
        <authorList>
            <person name="Gouzy J."/>
            <person name="Langlade N."/>
            <person name="Munos S."/>
        </authorList>
    </citation>
    <scope>NUCLEOTIDE SEQUENCE</scope>
    <source>
        <tissue evidence="1">Leaves</tissue>
    </source>
</reference>
<accession>A0A251T7Q7</accession>
<dbReference type="EMBL" id="MNCJ02000319">
    <property type="protein sequence ID" value="KAF5809101.1"/>
    <property type="molecule type" value="Genomic_DNA"/>
</dbReference>
<evidence type="ECO:0000313" key="3">
    <source>
        <dbReference type="Proteomes" id="UP000215914"/>
    </source>
</evidence>
<keyword evidence="3" id="KW-1185">Reference proteome</keyword>
<dbReference type="EMBL" id="CM007900">
    <property type="protein sequence ID" value="OTG06692.1"/>
    <property type="molecule type" value="Genomic_DNA"/>
</dbReference>
<gene>
    <name evidence="2" type="ORF">HannXRQ_Chr11g0322081</name>
    <name evidence="1" type="ORF">HanXRQr2_Chr04g0153181</name>
</gene>
<evidence type="ECO:0000313" key="2">
    <source>
        <dbReference type="EMBL" id="OTG06692.1"/>
    </source>
</evidence>